<gene>
    <name evidence="1" type="ORF">VNI00_007346</name>
</gene>
<name>A0AAW0D4V9_9AGAR</name>
<protein>
    <submittedName>
        <fullName evidence="1">Uncharacterized protein</fullName>
    </submittedName>
</protein>
<evidence type="ECO:0000313" key="1">
    <source>
        <dbReference type="EMBL" id="KAK7045514.1"/>
    </source>
</evidence>
<dbReference type="AlphaFoldDB" id="A0AAW0D4V9"/>
<evidence type="ECO:0000313" key="2">
    <source>
        <dbReference type="Proteomes" id="UP001383192"/>
    </source>
</evidence>
<reference evidence="1 2" key="1">
    <citation type="submission" date="2024-01" db="EMBL/GenBank/DDBJ databases">
        <title>A draft genome for a cacao thread blight-causing isolate of Paramarasmius palmivorus.</title>
        <authorList>
            <person name="Baruah I.K."/>
            <person name="Bukari Y."/>
            <person name="Amoako-Attah I."/>
            <person name="Meinhardt L.W."/>
            <person name="Bailey B.A."/>
            <person name="Cohen S.P."/>
        </authorList>
    </citation>
    <scope>NUCLEOTIDE SEQUENCE [LARGE SCALE GENOMIC DNA]</scope>
    <source>
        <strain evidence="1 2">GH-12</strain>
    </source>
</reference>
<organism evidence="1 2">
    <name type="scientific">Paramarasmius palmivorus</name>
    <dbReference type="NCBI Taxonomy" id="297713"/>
    <lineage>
        <taxon>Eukaryota</taxon>
        <taxon>Fungi</taxon>
        <taxon>Dikarya</taxon>
        <taxon>Basidiomycota</taxon>
        <taxon>Agaricomycotina</taxon>
        <taxon>Agaricomycetes</taxon>
        <taxon>Agaricomycetidae</taxon>
        <taxon>Agaricales</taxon>
        <taxon>Marasmiineae</taxon>
        <taxon>Marasmiaceae</taxon>
        <taxon>Paramarasmius</taxon>
    </lineage>
</organism>
<sequence length="163" mass="19624">MDIPQPSSRSEKDLTNGEKNMVDMLTILNTKQKRFLDDKAKLYKLYRDSRVDHTHLRFWRFIHCLSIIWLKRWSPSMWSLWRKRLKAYWKKKVQERIIRYYDWKLGGIIGLRKLERNWHPATPPSSPVGRWPETSLSFPAMVADSPVKACFRRDGRFQPLFSD</sequence>
<accession>A0AAW0D4V9</accession>
<comment type="caution">
    <text evidence="1">The sequence shown here is derived from an EMBL/GenBank/DDBJ whole genome shotgun (WGS) entry which is preliminary data.</text>
</comment>
<dbReference type="Proteomes" id="UP001383192">
    <property type="component" value="Unassembled WGS sequence"/>
</dbReference>
<dbReference type="EMBL" id="JAYKXP010000024">
    <property type="protein sequence ID" value="KAK7045514.1"/>
    <property type="molecule type" value="Genomic_DNA"/>
</dbReference>
<proteinExistence type="predicted"/>
<keyword evidence="2" id="KW-1185">Reference proteome</keyword>